<dbReference type="Pfam" id="PF24465">
    <property type="entry name" value="Tri-helical"/>
    <property type="match status" value="2"/>
</dbReference>
<evidence type="ECO:0000259" key="2">
    <source>
        <dbReference type="Pfam" id="PF24465"/>
    </source>
</evidence>
<evidence type="ECO:0000313" key="4">
    <source>
        <dbReference type="EMBL" id="KAJ4358307.1"/>
    </source>
</evidence>
<name>A0A9W8XVM6_9PLEO</name>
<dbReference type="EMBL" id="JAPEUX010000002">
    <property type="protein sequence ID" value="KAJ4358307.1"/>
    <property type="molecule type" value="Genomic_DNA"/>
</dbReference>
<evidence type="ECO:0000259" key="3">
    <source>
        <dbReference type="Pfam" id="PF24962"/>
    </source>
</evidence>
<feature type="region of interest" description="Disordered" evidence="1">
    <location>
        <begin position="454"/>
        <end position="474"/>
    </location>
</feature>
<feature type="compositionally biased region" description="Basic and acidic residues" evidence="1">
    <location>
        <begin position="346"/>
        <end position="359"/>
    </location>
</feature>
<feature type="region of interest" description="Disordered" evidence="1">
    <location>
        <begin position="17"/>
        <end position="149"/>
    </location>
</feature>
<feature type="compositionally biased region" description="Polar residues" evidence="1">
    <location>
        <begin position="377"/>
        <end position="386"/>
    </location>
</feature>
<dbReference type="AlphaFoldDB" id="A0A9W8XVM6"/>
<dbReference type="GeneID" id="80906419"/>
<organism evidence="4 5">
    <name type="scientific">Didymosphaeria variabile</name>
    <dbReference type="NCBI Taxonomy" id="1932322"/>
    <lineage>
        <taxon>Eukaryota</taxon>
        <taxon>Fungi</taxon>
        <taxon>Dikarya</taxon>
        <taxon>Ascomycota</taxon>
        <taxon>Pezizomycotina</taxon>
        <taxon>Dothideomycetes</taxon>
        <taxon>Pleosporomycetidae</taxon>
        <taxon>Pleosporales</taxon>
        <taxon>Massarineae</taxon>
        <taxon>Didymosphaeriaceae</taxon>
        <taxon>Didymosphaeria</taxon>
    </lineage>
</organism>
<dbReference type="PANTHER" id="PTHR38788">
    <property type="entry name" value="CLR5 DOMAIN-CONTAINING PROTEIN"/>
    <property type="match status" value="1"/>
</dbReference>
<feature type="domain" description="Tri-helical" evidence="2">
    <location>
        <begin position="154"/>
        <end position="247"/>
    </location>
</feature>
<dbReference type="PANTHER" id="PTHR38788:SF5">
    <property type="entry name" value="CLR5 DOMAIN-CONTAINING PROTEIN"/>
    <property type="match status" value="1"/>
</dbReference>
<gene>
    <name evidence="4" type="ORF">N0V89_002889</name>
</gene>
<protein>
    <submittedName>
        <fullName evidence="4">Uncharacterized protein</fullName>
    </submittedName>
</protein>
<feature type="region of interest" description="Disordered" evidence="1">
    <location>
        <begin position="346"/>
        <end position="391"/>
    </location>
</feature>
<accession>A0A9W8XVM6</accession>
<proteinExistence type="predicted"/>
<feature type="compositionally biased region" description="Acidic residues" evidence="1">
    <location>
        <begin position="62"/>
        <end position="79"/>
    </location>
</feature>
<dbReference type="Proteomes" id="UP001140513">
    <property type="component" value="Unassembled WGS sequence"/>
</dbReference>
<feature type="domain" description="Tri-helical" evidence="2">
    <location>
        <begin position="257"/>
        <end position="344"/>
    </location>
</feature>
<dbReference type="InterPro" id="IPR057940">
    <property type="entry name" value="Tri-helical_dom"/>
</dbReference>
<feature type="domain" description="DUF7767" evidence="3">
    <location>
        <begin position="481"/>
        <end position="578"/>
    </location>
</feature>
<keyword evidence="5" id="KW-1185">Reference proteome</keyword>
<dbReference type="InterPro" id="IPR056669">
    <property type="entry name" value="DUF7767"/>
</dbReference>
<dbReference type="OrthoDB" id="4115389at2759"/>
<reference evidence="4" key="1">
    <citation type="submission" date="2022-10" db="EMBL/GenBank/DDBJ databases">
        <title>Tapping the CABI collections for fungal endophytes: first genome assemblies for Collariella, Neodidymelliopsis, Ascochyta clinopodiicola, Didymella pomorum, Didymosphaeria variabile, Neocosmospora piperis and Neocucurbitaria cava.</title>
        <authorList>
            <person name="Hill R."/>
        </authorList>
    </citation>
    <scope>NUCLEOTIDE SEQUENCE</scope>
    <source>
        <strain evidence="4">IMI 356815</strain>
    </source>
</reference>
<evidence type="ECO:0000256" key="1">
    <source>
        <dbReference type="SAM" id="MobiDB-lite"/>
    </source>
</evidence>
<evidence type="ECO:0000313" key="5">
    <source>
        <dbReference type="Proteomes" id="UP001140513"/>
    </source>
</evidence>
<dbReference type="Pfam" id="PF24962">
    <property type="entry name" value="DUF7767"/>
    <property type="match status" value="1"/>
</dbReference>
<dbReference type="RefSeq" id="XP_056075166.1">
    <property type="nucleotide sequence ID" value="XM_056211693.1"/>
</dbReference>
<comment type="caution">
    <text evidence="4">The sequence shown here is derived from an EMBL/GenBank/DDBJ whole genome shotgun (WGS) entry which is preliminary data.</text>
</comment>
<sequence length="600" mass="66994">MNLMRLRSRFRWFLRETRSKSNSEDVDNLEENRRKKDRKAPVPTGDKLIDQLAAAILQEAGSSEEEESEEEHNEGEEHENEGPSVQSNPVPPSENLDPAEALRRQLRQQQLQAESDEKWSARKRRRRTRGWAGLPADAPGEPPRFPSETTLDESKAYLGLDNQLYAQIRDEFQAICRTEGILRKTVAGPDKWAELLQRLVRGNHHLTVVFQQQAETLQQVNSLWKPKNYQTRSLDIICQDVTKRMRVMETRMSISEAKNMLKLNPSQTRDAKHAFLKILKADHFTNKFEAGGQHWSELKQRWVDGSELLKNAITPSVGDGDDKCAQRLRAMEVLARDVMKRLRAEGTQIRKEQSGDNRKTSHHGPGPGPAPPSAPSQNRTTHSTVVGKNRTDELVSAVPHMREAREDCTSGPQTAQDADLQIDPSLLLAASDAILPSAIALQHPCQHSSQQLELDGTHSHAPNAHGSFATQPHTFLPPSIPSPLPIYFRLHSRSATPFPHKTVWLSVLQAPLLEDVRKLATREHPGSEVVHLEGVIGTRDGEMCVGIDDDAELGAYLGHVGARTGGGRGKVTFVVRLRMSGSGGGWISSGQYAKEIPENW</sequence>